<reference evidence="5" key="1">
    <citation type="submission" date="2016-11" db="UniProtKB">
        <authorList>
            <consortium name="WormBaseParasite"/>
        </authorList>
    </citation>
    <scope>IDENTIFICATION</scope>
</reference>
<dbReference type="Gene3D" id="2.60.120.200">
    <property type="match status" value="2"/>
</dbReference>
<dbReference type="WBParaSite" id="MhA1_Contig797.frz3.gene12">
    <property type="protein sequence ID" value="MhA1_Contig797.frz3.gene12"/>
    <property type="gene ID" value="MhA1_Contig797.frz3.gene12"/>
</dbReference>
<accession>A0A1I8BYQ7</accession>
<dbReference type="InterPro" id="IPR013320">
    <property type="entry name" value="ConA-like_dom_sf"/>
</dbReference>
<sequence>MRYLKDKNKEKFSKANINSEGGLDNHSSIWMLGYDMLSKEYDNTLSFFVERGCKCPMKVWLINGNWTQPEFKINLNEYFMDEGKTIDIKIKIFNYYFEFNIGNKTKMFTNKFWFNKWWKGENTKGFAMLEINGDFIGLNIIKETEIKMENLKLPHSNRIYNNFMTEGSIATIRGIVNENAENFEILLLHDAPEMKMGDKLKKTEIMDKATEIFAKDKAFNCEISMKKFRKSYNLFAIYINKKECYNYTGEFPFWAINWIKEMDIDETNQIFKHELSHLPFYVSSFCLEGSVLPSSKVEGNAVILEIILMHESNDISPVYGDILLAMKFSFLSFEHGTPTLELQSKLFQEEWTLVEHHNNVIGQSGVNFKVRIFVEEKHFKIQVNDGTEFINYNHTVPPWMVNWIMSGNWGIPQQHNLNPNLVAGQKLRLVFVVNKNEYEIYYGKQIDELIGEYKHVLPFWAVQYIVLTGPLNKIVDKDGFTEIY</sequence>
<dbReference type="Pfam" id="PF00337">
    <property type="entry name" value="Gal-bind_lectin"/>
    <property type="match status" value="1"/>
</dbReference>
<dbReference type="Proteomes" id="UP000095281">
    <property type="component" value="Unplaced"/>
</dbReference>
<protein>
    <recommendedName>
        <fullName evidence="2">Galectin</fullName>
    </recommendedName>
</protein>
<feature type="domain" description="Galectin" evidence="3">
    <location>
        <begin position="271"/>
        <end position="420"/>
    </location>
</feature>
<proteinExistence type="predicted"/>
<organism evidence="4 5">
    <name type="scientific">Meloidogyne hapla</name>
    <name type="common">Root-knot nematode worm</name>
    <dbReference type="NCBI Taxonomy" id="6305"/>
    <lineage>
        <taxon>Eukaryota</taxon>
        <taxon>Metazoa</taxon>
        <taxon>Ecdysozoa</taxon>
        <taxon>Nematoda</taxon>
        <taxon>Chromadorea</taxon>
        <taxon>Rhabditida</taxon>
        <taxon>Tylenchina</taxon>
        <taxon>Tylenchomorpha</taxon>
        <taxon>Tylenchoidea</taxon>
        <taxon>Meloidogynidae</taxon>
        <taxon>Meloidogyninae</taxon>
        <taxon>Meloidogyne</taxon>
    </lineage>
</organism>
<evidence type="ECO:0000256" key="1">
    <source>
        <dbReference type="ARBA" id="ARBA00022734"/>
    </source>
</evidence>
<dbReference type="SUPFAM" id="SSF49899">
    <property type="entry name" value="Concanavalin A-like lectins/glucanases"/>
    <property type="match status" value="2"/>
</dbReference>
<dbReference type="AlphaFoldDB" id="A0A1I8BYQ7"/>
<dbReference type="PROSITE" id="PS51304">
    <property type="entry name" value="GALECTIN"/>
    <property type="match status" value="1"/>
</dbReference>
<evidence type="ECO:0000259" key="3">
    <source>
        <dbReference type="PROSITE" id="PS51304"/>
    </source>
</evidence>
<evidence type="ECO:0000313" key="5">
    <source>
        <dbReference type="WBParaSite" id="MhA1_Contig797.frz3.gene12"/>
    </source>
</evidence>
<name>A0A1I8BYQ7_MELHA</name>
<evidence type="ECO:0000313" key="4">
    <source>
        <dbReference type="Proteomes" id="UP000095281"/>
    </source>
</evidence>
<keyword evidence="1 2" id="KW-0430">Lectin</keyword>
<dbReference type="InterPro" id="IPR001079">
    <property type="entry name" value="Galectin_CRD"/>
</dbReference>
<dbReference type="GO" id="GO:0030246">
    <property type="term" value="F:carbohydrate binding"/>
    <property type="evidence" value="ECO:0007669"/>
    <property type="project" value="UniProtKB-UniRule"/>
</dbReference>
<evidence type="ECO:0000256" key="2">
    <source>
        <dbReference type="RuleBase" id="RU102079"/>
    </source>
</evidence>
<keyword evidence="4" id="KW-1185">Reference proteome</keyword>